<name>A0A199UGA5_ANACO</name>
<evidence type="ECO:0000313" key="4">
    <source>
        <dbReference type="Proteomes" id="UP000092600"/>
    </source>
</evidence>
<organism evidence="3 4">
    <name type="scientific">Ananas comosus</name>
    <name type="common">Pineapple</name>
    <name type="synonym">Ananas ananas</name>
    <dbReference type="NCBI Taxonomy" id="4615"/>
    <lineage>
        <taxon>Eukaryota</taxon>
        <taxon>Viridiplantae</taxon>
        <taxon>Streptophyta</taxon>
        <taxon>Embryophyta</taxon>
        <taxon>Tracheophyta</taxon>
        <taxon>Spermatophyta</taxon>
        <taxon>Magnoliopsida</taxon>
        <taxon>Liliopsida</taxon>
        <taxon>Poales</taxon>
        <taxon>Bromeliaceae</taxon>
        <taxon>Bromelioideae</taxon>
        <taxon>Ananas</taxon>
    </lineage>
</organism>
<feature type="transmembrane region" description="Helical" evidence="2">
    <location>
        <begin position="137"/>
        <end position="158"/>
    </location>
</feature>
<feature type="compositionally biased region" description="Acidic residues" evidence="1">
    <location>
        <begin position="113"/>
        <end position="127"/>
    </location>
</feature>
<keyword evidence="2" id="KW-0812">Transmembrane</keyword>
<sequence length="336" mass="36375">MHAKTDSDATSLAASSPPRSPRRPIYYVRSPSHADAAEKMSLGGSSPGASPHHYAAHHLHLLRYASSPPIHHSRESSTARYSAPLKHAPWRKLSAAHSRGAGAGAAPAIGGGGDEEEEEEEEEEGGEGEERNLLRRYACLFLAFVLVFTLFSLILWGASKSYKPKVLVKSVVFESYNIQAGMDYTGVPTKMMSLNSTVRIAFRNPGTFFGVHVTSTPLDLYFYDLKVASGYIKEFYQPRQSGRVVTVGVGGRQVPLYGGGSGLSSRSVDRDGKSKGGTTAAVVPLNLAFVVRARAHVLGYLVKSKFYLRVRCALSLREAHLGSPVPAIASACHYRR</sequence>
<keyword evidence="2" id="KW-0472">Membrane</keyword>
<feature type="region of interest" description="Disordered" evidence="1">
    <location>
        <begin position="99"/>
        <end position="129"/>
    </location>
</feature>
<keyword evidence="2" id="KW-1133">Transmembrane helix</keyword>
<evidence type="ECO:0000313" key="3">
    <source>
        <dbReference type="EMBL" id="OAY63746.1"/>
    </source>
</evidence>
<evidence type="ECO:0000256" key="1">
    <source>
        <dbReference type="SAM" id="MobiDB-lite"/>
    </source>
</evidence>
<reference evidence="3 4" key="1">
    <citation type="journal article" date="2016" name="DNA Res.">
        <title>The draft genome of MD-2 pineapple using hybrid error correction of long reads.</title>
        <authorList>
            <person name="Redwan R.M."/>
            <person name="Saidin A."/>
            <person name="Kumar S.V."/>
        </authorList>
    </citation>
    <scope>NUCLEOTIDE SEQUENCE [LARGE SCALE GENOMIC DNA]</scope>
    <source>
        <strain evidence="4">cv. MD2</strain>
        <tissue evidence="3">Leaf</tissue>
    </source>
</reference>
<protein>
    <submittedName>
        <fullName evidence="3">Uncharacterized protein</fullName>
    </submittedName>
</protein>
<dbReference type="STRING" id="4615.A0A199UGA5"/>
<dbReference type="EMBL" id="LSRQ01008317">
    <property type="protein sequence ID" value="OAY63746.1"/>
    <property type="molecule type" value="Genomic_DNA"/>
</dbReference>
<proteinExistence type="predicted"/>
<dbReference type="InterPro" id="IPR055301">
    <property type="entry name" value="Lea14-like_2"/>
</dbReference>
<evidence type="ECO:0000256" key="2">
    <source>
        <dbReference type="SAM" id="Phobius"/>
    </source>
</evidence>
<comment type="caution">
    <text evidence="3">The sequence shown here is derived from an EMBL/GenBank/DDBJ whole genome shotgun (WGS) entry which is preliminary data.</text>
</comment>
<feature type="region of interest" description="Disordered" evidence="1">
    <location>
        <begin position="1"/>
        <end position="52"/>
    </location>
</feature>
<feature type="compositionally biased region" description="Low complexity" evidence="1">
    <location>
        <begin position="8"/>
        <end position="31"/>
    </location>
</feature>
<gene>
    <name evidence="3" type="ORF">ACMD2_16716</name>
</gene>
<dbReference type="AlphaFoldDB" id="A0A199UGA5"/>
<dbReference type="Proteomes" id="UP000092600">
    <property type="component" value="Unassembled WGS sequence"/>
</dbReference>
<accession>A0A199UGA5</accession>
<dbReference type="PANTHER" id="PTHR31852">
    <property type="entry name" value="LATE EMBRYOGENESIS ABUNDANT (LEA) HYDROXYPROLINE-RICH GLYCOPROTEIN FAMILY"/>
    <property type="match status" value="1"/>
</dbReference>